<dbReference type="Pfam" id="PF00642">
    <property type="entry name" value="zf-CCCH"/>
    <property type="match status" value="1"/>
</dbReference>
<dbReference type="InterPro" id="IPR041588">
    <property type="entry name" value="Integrase_H2C2"/>
</dbReference>
<dbReference type="Pfam" id="PF17921">
    <property type="entry name" value="Integrase_H2C2"/>
    <property type="match status" value="1"/>
</dbReference>
<dbReference type="InterPro" id="IPR012337">
    <property type="entry name" value="RNaseH-like_sf"/>
</dbReference>
<feature type="compositionally biased region" description="Polar residues" evidence="9">
    <location>
        <begin position="221"/>
        <end position="243"/>
    </location>
</feature>
<dbReference type="Proteomes" id="UP000574390">
    <property type="component" value="Unassembled WGS sequence"/>
</dbReference>
<name>A0A7J6PYX2_PEROL</name>
<keyword evidence="5" id="KW-0378">Hydrolase</keyword>
<evidence type="ECO:0000259" key="10">
    <source>
        <dbReference type="PROSITE" id="PS50103"/>
    </source>
</evidence>
<keyword evidence="6 8" id="KW-0863">Zinc-finger</keyword>
<feature type="zinc finger region" description="C3H1-type" evidence="8">
    <location>
        <begin position="242"/>
        <end position="269"/>
    </location>
</feature>
<reference evidence="13 14" key="1">
    <citation type="submission" date="2020-04" db="EMBL/GenBank/DDBJ databases">
        <title>Perkinsus olseni comparative genomics.</title>
        <authorList>
            <person name="Bogema D.R."/>
        </authorList>
    </citation>
    <scope>NUCLEOTIDE SEQUENCE [LARGE SCALE GENOMIC DNA]</scope>
    <source>
        <strain evidence="13">ATCC PRA-205</strain>
    </source>
</reference>
<protein>
    <submittedName>
        <fullName evidence="13">Uncharacterized protein</fullName>
    </submittedName>
</protein>
<dbReference type="InterPro" id="IPR021109">
    <property type="entry name" value="Peptidase_aspartic_dom_sf"/>
</dbReference>
<evidence type="ECO:0000256" key="2">
    <source>
        <dbReference type="ARBA" id="ARBA00022695"/>
    </source>
</evidence>
<dbReference type="SMART" id="SM00356">
    <property type="entry name" value="ZnF_C3H1"/>
    <property type="match status" value="2"/>
</dbReference>
<dbReference type="Gene3D" id="1.10.340.70">
    <property type="match status" value="1"/>
</dbReference>
<dbReference type="PANTHER" id="PTHR37984">
    <property type="entry name" value="PROTEIN CBG26694"/>
    <property type="match status" value="1"/>
</dbReference>
<comment type="caution">
    <text evidence="13">The sequence shown here is derived from an EMBL/GenBank/DDBJ whole genome shotgun (WGS) entry which is preliminary data.</text>
</comment>
<dbReference type="InterPro" id="IPR043502">
    <property type="entry name" value="DNA/RNA_pol_sf"/>
</dbReference>
<dbReference type="PROSITE" id="PS51050">
    <property type="entry name" value="ZF_CW"/>
    <property type="match status" value="1"/>
</dbReference>
<evidence type="ECO:0000256" key="5">
    <source>
        <dbReference type="ARBA" id="ARBA00022759"/>
    </source>
</evidence>
<feature type="domain" description="C3H1-type" evidence="10">
    <location>
        <begin position="242"/>
        <end position="269"/>
    </location>
</feature>
<keyword evidence="2" id="KW-0548">Nucleotidyltransferase</keyword>
<feature type="domain" description="Integrase catalytic" evidence="11">
    <location>
        <begin position="988"/>
        <end position="1146"/>
    </location>
</feature>
<dbReference type="GO" id="GO:0015074">
    <property type="term" value="P:DNA integration"/>
    <property type="evidence" value="ECO:0007669"/>
    <property type="project" value="InterPro"/>
</dbReference>
<dbReference type="PROSITE" id="PS50994">
    <property type="entry name" value="INTEGRASE"/>
    <property type="match status" value="1"/>
</dbReference>
<feature type="domain" description="CW-type" evidence="12">
    <location>
        <begin position="1296"/>
        <end position="1356"/>
    </location>
</feature>
<dbReference type="SUPFAM" id="SSF50630">
    <property type="entry name" value="Acid proteases"/>
    <property type="match status" value="1"/>
</dbReference>
<dbReference type="InterPro" id="IPR000571">
    <property type="entry name" value="Znf_CCCH"/>
</dbReference>
<dbReference type="PANTHER" id="PTHR37984:SF5">
    <property type="entry name" value="PROTEIN NYNRIN-LIKE"/>
    <property type="match status" value="1"/>
</dbReference>
<evidence type="ECO:0000256" key="6">
    <source>
        <dbReference type="ARBA" id="ARBA00022771"/>
    </source>
</evidence>
<keyword evidence="7 8" id="KW-0862">Zinc</keyword>
<feature type="domain" description="C3H1-type" evidence="10">
    <location>
        <begin position="201"/>
        <end position="223"/>
    </location>
</feature>
<evidence type="ECO:0000256" key="9">
    <source>
        <dbReference type="SAM" id="MobiDB-lite"/>
    </source>
</evidence>
<evidence type="ECO:0000259" key="12">
    <source>
        <dbReference type="PROSITE" id="PS51050"/>
    </source>
</evidence>
<dbReference type="InterPro" id="IPR043128">
    <property type="entry name" value="Rev_trsase/Diguanyl_cyclase"/>
</dbReference>
<keyword evidence="3" id="KW-0540">Nuclease</keyword>
<dbReference type="Gene3D" id="3.30.70.270">
    <property type="match status" value="1"/>
</dbReference>
<dbReference type="Gene3D" id="3.30.420.10">
    <property type="entry name" value="Ribonuclease H-like superfamily/Ribonuclease H"/>
    <property type="match status" value="1"/>
</dbReference>
<evidence type="ECO:0000313" key="14">
    <source>
        <dbReference type="Proteomes" id="UP000574390"/>
    </source>
</evidence>
<dbReference type="GO" id="GO:0016779">
    <property type="term" value="F:nucleotidyltransferase activity"/>
    <property type="evidence" value="ECO:0007669"/>
    <property type="project" value="UniProtKB-KW"/>
</dbReference>
<keyword evidence="4 8" id="KW-0479">Metal-binding</keyword>
<dbReference type="FunFam" id="1.10.340.70:FF:000001">
    <property type="entry name" value="Retrovirus-related Pol polyprotein from transposon gypsy-like Protein"/>
    <property type="match status" value="1"/>
</dbReference>
<dbReference type="InterPro" id="IPR036397">
    <property type="entry name" value="RNaseH_sf"/>
</dbReference>
<evidence type="ECO:0000256" key="7">
    <source>
        <dbReference type="ARBA" id="ARBA00022833"/>
    </source>
</evidence>
<feature type="region of interest" description="Disordered" evidence="9">
    <location>
        <begin position="221"/>
        <end position="246"/>
    </location>
</feature>
<dbReference type="CDD" id="cd00303">
    <property type="entry name" value="retropepsin_like"/>
    <property type="match status" value="1"/>
</dbReference>
<dbReference type="SUPFAM" id="SSF53098">
    <property type="entry name" value="Ribonuclease H-like"/>
    <property type="match status" value="1"/>
</dbReference>
<dbReference type="SUPFAM" id="SSF56672">
    <property type="entry name" value="DNA/RNA polymerases"/>
    <property type="match status" value="1"/>
</dbReference>
<sequence>MTIADVLKLPVCVDPLWSGPRSDMPYPMFKKLVQQQQAVYELRGSASYQYLMRCLGQPLRGEIQEIYLRGVPEETVWEGLDARYDAPWRTYGMHRRWKQLEQGQGETVHEFANRVTSMASVIYTSTGIKPSSTEQAGTFRDGLQPEIAGKLDSYLGPRFACLEEAKDVAEYYESKLQKGKAHSKGAGKVDNKSKPQKWSEVCRHFLRGTCSFGDRCRFSHTVGSSPQQVKPTSSTGSSTQNGRPSGICHQFFQTGTCNRDRCLFRHERPSAPTAPKPTPTTKSSTEPAMVVIDDNDQYPSQEESWALVMAVQSKEPTTSPTPQSSKSLTALLKYKNDENGETHNLITLLDTGCTINLLSLEAAEKMRLKIEPLSCKRDVTLADGSSMPLAGGTMCVVSTAKASAFVKFWVVDQLAFSSVLGLDALGKLCITIELKPDSLPVVSSGNRNPKSSSSGSSYEDPPVFSCGVLLEPFQGHSEVDESSTTFDDNNDVSGLFPDESNAEAASKCEPFAPVVEYDDHFEVGIPWRDTSRPRFNLAEAKGRFQSLLRHTSSSDIDAIQNELNEMLHMGRIRECKPSDISYYLPLRPVYKPSSSTHPVRLTVDGRKLNVYTHKCSTAGKLKITDVLIVMRSSAHFTTLDLQRAFNCIGLCPSSQCWYGLYMFEGHYVWLCLPFGCNYSSAALFRSLSLRNPFFEGSLSFPITIFVDDIGVRGDTIVDLHRNEKIVVEGFEKKNFVFQSLKRVSTDGSFTGKVVHVRSASNLADAATRAKIDSTTTVLAEEARKWASGSGLVIYDPAALIPSSAKSVDEPSGLQCMATMANAVQDDELSTPVLAPSQTDQVIDWGQLARQNQEGSPFLSALRDFLLHEQVPDGCSIPRRVLSEASKFHTVKDGLLYRCVRTTSEGQLLSQVVLDPKVDAEAIINRLIDHYHNSTTHLGAEAVARDIKAEYYWPGINSSVRKRLRSCDPCQRVHASVAWRKTVGSLRMKSTTPGQVIGLDHVVNLPTSDGNFRHVLSLVCAATGFVWFRATKTTRSIETTKLLDSIFSDASYPICLVVDGGFNSTLFREWCATRHIMVATLPPHHRGYGGWLERCHLHLRQYIATKHASGEDVKQWPTWLGDLQLVHNLTVFPGLDFGPADLFYGRRLVRPWRTTSSSTEADKDALQGIRQLLCPEEESFLEDLYKCRREETRMRFEEYKRFWEDVKEVQQVRLSRRVENHSQKSPEFSVGSKCLVYCPESNQSKHSLKFAGPFEITEIVSDSLRKIKSAGKGGHGNKDISPLQSVHNLCPYYIRDDDDIQCWVQCDLCDRWIPVTSSLYGRFSAVTTRFSCRLAGLTCRGAMSPNGECDSSEHACA</sequence>
<dbReference type="InterPro" id="IPR050951">
    <property type="entry name" value="Retrovirus_Pol_polyprotein"/>
</dbReference>
<dbReference type="InterPro" id="IPR036855">
    <property type="entry name" value="Znf_CCCH_sf"/>
</dbReference>
<feature type="region of interest" description="Disordered" evidence="9">
    <location>
        <begin position="266"/>
        <end position="285"/>
    </location>
</feature>
<organism evidence="13 14">
    <name type="scientific">Perkinsus olseni</name>
    <name type="common">Perkinsus atlanticus</name>
    <dbReference type="NCBI Taxonomy" id="32597"/>
    <lineage>
        <taxon>Eukaryota</taxon>
        <taxon>Sar</taxon>
        <taxon>Alveolata</taxon>
        <taxon>Perkinsozoa</taxon>
        <taxon>Perkinsea</taxon>
        <taxon>Perkinsida</taxon>
        <taxon>Perkinsidae</taxon>
        <taxon>Perkinsus</taxon>
    </lineage>
</organism>
<dbReference type="EMBL" id="JABANM010033415">
    <property type="protein sequence ID" value="KAF4701305.1"/>
    <property type="molecule type" value="Genomic_DNA"/>
</dbReference>
<evidence type="ECO:0000256" key="4">
    <source>
        <dbReference type="ARBA" id="ARBA00022723"/>
    </source>
</evidence>
<dbReference type="GO" id="GO:0004519">
    <property type="term" value="F:endonuclease activity"/>
    <property type="evidence" value="ECO:0007669"/>
    <property type="project" value="UniProtKB-KW"/>
</dbReference>
<dbReference type="GO" id="GO:0008270">
    <property type="term" value="F:zinc ion binding"/>
    <property type="evidence" value="ECO:0007669"/>
    <property type="project" value="UniProtKB-KW"/>
</dbReference>
<dbReference type="Gene3D" id="4.10.1000.10">
    <property type="entry name" value="Zinc finger, CCCH-type"/>
    <property type="match status" value="1"/>
</dbReference>
<evidence type="ECO:0000259" key="11">
    <source>
        <dbReference type="PROSITE" id="PS50994"/>
    </source>
</evidence>
<dbReference type="InterPro" id="IPR001584">
    <property type="entry name" value="Integrase_cat-core"/>
</dbReference>
<dbReference type="SUPFAM" id="SSF90229">
    <property type="entry name" value="CCCH zinc finger"/>
    <property type="match status" value="1"/>
</dbReference>
<proteinExistence type="predicted"/>
<dbReference type="Gene3D" id="3.10.10.10">
    <property type="entry name" value="HIV Type 1 Reverse Transcriptase, subunit A, domain 1"/>
    <property type="match status" value="1"/>
</dbReference>
<dbReference type="Gene3D" id="2.40.70.10">
    <property type="entry name" value="Acid Proteases"/>
    <property type="match status" value="1"/>
</dbReference>
<evidence type="ECO:0000313" key="13">
    <source>
        <dbReference type="EMBL" id="KAF4701305.1"/>
    </source>
</evidence>
<dbReference type="InterPro" id="IPR011124">
    <property type="entry name" value="Znf_CW"/>
</dbReference>
<evidence type="ECO:0000256" key="8">
    <source>
        <dbReference type="PROSITE-ProRule" id="PRU00723"/>
    </source>
</evidence>
<keyword evidence="5" id="KW-0255">Endonuclease</keyword>
<accession>A0A7J6PYX2</accession>
<feature type="zinc finger region" description="C3H1-type" evidence="8">
    <location>
        <begin position="201"/>
        <end position="223"/>
    </location>
</feature>
<keyword evidence="1" id="KW-0808">Transferase</keyword>
<dbReference type="GO" id="GO:0003676">
    <property type="term" value="F:nucleic acid binding"/>
    <property type="evidence" value="ECO:0007669"/>
    <property type="project" value="InterPro"/>
</dbReference>
<gene>
    <name evidence="13" type="ORF">FOZ62_022564</name>
</gene>
<evidence type="ECO:0000256" key="3">
    <source>
        <dbReference type="ARBA" id="ARBA00022722"/>
    </source>
</evidence>
<evidence type="ECO:0000256" key="1">
    <source>
        <dbReference type="ARBA" id="ARBA00022679"/>
    </source>
</evidence>
<dbReference type="PROSITE" id="PS50103">
    <property type="entry name" value="ZF_C3H1"/>
    <property type="match status" value="2"/>
</dbReference>